<proteinExistence type="predicted"/>
<feature type="domain" description="DUF7426" evidence="2">
    <location>
        <begin position="4"/>
        <end position="177"/>
    </location>
</feature>
<dbReference type="RefSeq" id="YP_009304344.1">
    <property type="nucleotide sequence ID" value="NC_031269.1"/>
</dbReference>
<dbReference type="OrthoDB" id="30525at10239"/>
<dbReference type="InterPro" id="IPR055849">
    <property type="entry name" value="DUF7426"/>
</dbReference>
<gene>
    <name evidence="3" type="primary">16</name>
    <name evidence="3" type="ORF">SEA_YEEZY_16</name>
</gene>
<accession>A0A142K9H8</accession>
<evidence type="ECO:0000313" key="4">
    <source>
        <dbReference type="Proteomes" id="UP000202604"/>
    </source>
</evidence>
<reference evidence="4" key="1">
    <citation type="submission" date="2016-03" db="EMBL/GenBank/DDBJ databases">
        <authorList>
            <person name="Ploux O."/>
        </authorList>
    </citation>
    <scope>NUCLEOTIDE SEQUENCE [LARGE SCALE GENOMIC DNA]</scope>
</reference>
<feature type="region of interest" description="Disordered" evidence="1">
    <location>
        <begin position="144"/>
        <end position="214"/>
    </location>
</feature>
<dbReference type="EMBL" id="KU963249">
    <property type="protein sequence ID" value="AMS02761.1"/>
    <property type="molecule type" value="Genomic_DNA"/>
</dbReference>
<dbReference type="GeneID" id="29126478"/>
<evidence type="ECO:0000259" key="2">
    <source>
        <dbReference type="Pfam" id="PF24201"/>
    </source>
</evidence>
<dbReference type="Pfam" id="PF24201">
    <property type="entry name" value="DUF7426"/>
    <property type="match status" value="1"/>
</dbReference>
<protein>
    <submittedName>
        <fullName evidence="3">Tail assembly chaperone</fullName>
    </submittedName>
</protein>
<feature type="compositionally biased region" description="Low complexity" evidence="1">
    <location>
        <begin position="184"/>
        <end position="197"/>
    </location>
</feature>
<keyword evidence="4" id="KW-1185">Reference proteome</keyword>
<evidence type="ECO:0000313" key="3">
    <source>
        <dbReference type="EMBL" id="AMS02761.1"/>
    </source>
</evidence>
<name>A0A142K9H8_9CAUD</name>
<organism evidence="3 4">
    <name type="scientific">Gordonia phage Yeezy</name>
    <dbReference type="NCBI Taxonomy" id="1821565"/>
    <lineage>
        <taxon>Viruses</taxon>
        <taxon>Duplodnaviria</taxon>
        <taxon>Heunggongvirae</taxon>
        <taxon>Uroviricota</taxon>
        <taxon>Caudoviricetes</taxon>
        <taxon>Nymbaxtervirinae</taxon>
        <taxon>Baxterfoxvirus</taxon>
        <taxon>Baxterfoxvirus yeezy</taxon>
        <taxon>Baxtervirus yeezy</taxon>
    </lineage>
</organism>
<dbReference type="KEGG" id="vg:29126478"/>
<dbReference type="Proteomes" id="UP000202604">
    <property type="component" value="Segment"/>
</dbReference>
<feature type="compositionally biased region" description="Pro residues" evidence="1">
    <location>
        <begin position="153"/>
        <end position="163"/>
    </location>
</feature>
<evidence type="ECO:0000256" key="1">
    <source>
        <dbReference type="SAM" id="MobiDB-lite"/>
    </source>
</evidence>
<sequence length="301" mass="33035">MGFKDLNEFFKPGLQLPIRGKTYTIPSVNAEDGLRLRLLFSDPSVSLTDEGELKEIMTLLGAEWVPKIETVNVTDPTTGGFAVDNAGKVLTTEADRGSYQGGIYQEMADDGLSWEEIIHAGKTALFNAGLGRTLAEVFWETGLAEDDSGNSVPPKPGETPEPEFPNRATKRAAKKAAPKKAAAKKATSAKGGTASSTRARKAYGEDDPGGGDYDPVTGMRDWYSVQHAPESNIAARITWPEILEQWVFLTHDLLEVYGIDVESGVLRERTWKWFEDKVVDMLFRGPRLSAWRTIRGASPDQ</sequence>
<feature type="compositionally biased region" description="Basic residues" evidence="1">
    <location>
        <begin position="168"/>
        <end position="183"/>
    </location>
</feature>